<proteinExistence type="inferred from homology"/>
<dbReference type="PANTHER" id="PTHR14490:SF5">
    <property type="entry name" value="PROTEIN KRI1 HOMOLOG"/>
    <property type="match status" value="1"/>
</dbReference>
<evidence type="ECO:0000259" key="3">
    <source>
        <dbReference type="Pfam" id="PF12936"/>
    </source>
</evidence>
<evidence type="ECO:0000256" key="1">
    <source>
        <dbReference type="ARBA" id="ARBA00007473"/>
    </source>
</evidence>
<feature type="region of interest" description="Disordered" evidence="2">
    <location>
        <begin position="271"/>
        <end position="312"/>
    </location>
</feature>
<evidence type="ECO:0000313" key="4">
    <source>
        <dbReference type="EMBL" id="KAF2433154.1"/>
    </source>
</evidence>
<protein>
    <submittedName>
        <fullName evidence="4">Krr1-domain-containing protein</fullName>
    </submittedName>
</protein>
<comment type="caution">
    <text evidence="4">The sequence shown here is derived from an EMBL/GenBank/DDBJ whole genome shotgun (WGS) entry which is preliminary data.</text>
</comment>
<sequence length="603" mass="68318">MDENESSSEDEAGITLNINADYARRFEHNKKRTEMMQLEEKYGKTTAKDDVDEASESDSEDDVSEDDVGELVTEDLDKEISATLQAIKSKDPRVYDPNIKFYSEITEGTGVTPKEGKDKPMFLKDYHRKNLLEGGVQEDEAPRTYVQEQAALKEDIVKAMHAEVEEVSDAAEEEEGFLVRKIPKAKTSAIAAPILDPETAARDPENFLSNFLSSRAWIPTGTTNFQALESDDEEEEQRAEVFEAAYNLRFEDPELSNQKLLSHARDAAAKYSVRREEKSGRKSIREKERAKKEEEKKKRETDRARLKKLRTEQVEQKIEKIREAAGLRGQDVDLGEWANFLEEDWDDSKFDKEMRNRFGESYYQEEGEGTDDGSTSHSRRKKPKKPKWDDDIDIKDLIPDFDDSEKPDPAIALTDDEEDGEEDKDEEGNAQMEDAPEISSKPQKAAHADAKASARRDRRLIEQLVEQSLPLDTASSSSSRFTPFRYRETSPTAFGLTPLDILAADDSQLNEFAGLKKLAAFRDPDRKKKDKKKLGKKARLREWRKSTFGDEEGPRRELVFAPEVVVGENKGDSGVGDAEGGAVREGERKKKRKRSKKGKGVAA</sequence>
<accession>A0A9P4NXT6</accession>
<organism evidence="4 5">
    <name type="scientific">Tothia fuscella</name>
    <dbReference type="NCBI Taxonomy" id="1048955"/>
    <lineage>
        <taxon>Eukaryota</taxon>
        <taxon>Fungi</taxon>
        <taxon>Dikarya</taxon>
        <taxon>Ascomycota</taxon>
        <taxon>Pezizomycotina</taxon>
        <taxon>Dothideomycetes</taxon>
        <taxon>Pleosporomycetidae</taxon>
        <taxon>Venturiales</taxon>
        <taxon>Cylindrosympodiaceae</taxon>
        <taxon>Tothia</taxon>
    </lineage>
</organism>
<feature type="compositionally biased region" description="Acidic residues" evidence="2">
    <location>
        <begin position="414"/>
        <end position="428"/>
    </location>
</feature>
<dbReference type="GO" id="GO:0000447">
    <property type="term" value="P:endonucleolytic cleavage in ITS1 to separate SSU-rRNA from 5.8S rRNA and LSU-rRNA from tricistronic rRNA transcript (SSU-rRNA, 5.8S rRNA, LSU-rRNA)"/>
    <property type="evidence" value="ECO:0007669"/>
    <property type="project" value="TreeGrafter"/>
</dbReference>
<dbReference type="Proteomes" id="UP000800235">
    <property type="component" value="Unassembled WGS sequence"/>
</dbReference>
<dbReference type="OrthoDB" id="10252032at2759"/>
<feature type="compositionally biased region" description="Basic and acidic residues" evidence="2">
    <location>
        <begin position="446"/>
        <end position="461"/>
    </location>
</feature>
<feature type="region of interest" description="Disordered" evidence="2">
    <location>
        <begin position="28"/>
        <end position="76"/>
    </location>
</feature>
<gene>
    <name evidence="4" type="ORF">EJ08DRAFT_669048</name>
</gene>
<feature type="region of interest" description="Disordered" evidence="2">
    <location>
        <begin position="559"/>
        <end position="603"/>
    </location>
</feature>
<evidence type="ECO:0000256" key="2">
    <source>
        <dbReference type="SAM" id="MobiDB-lite"/>
    </source>
</evidence>
<dbReference type="Pfam" id="PF12936">
    <property type="entry name" value="Kri1_C"/>
    <property type="match status" value="1"/>
</dbReference>
<dbReference type="GO" id="GO:0005730">
    <property type="term" value="C:nucleolus"/>
    <property type="evidence" value="ECO:0007669"/>
    <property type="project" value="TreeGrafter"/>
</dbReference>
<feature type="compositionally biased region" description="Acidic residues" evidence="2">
    <location>
        <begin position="50"/>
        <end position="76"/>
    </location>
</feature>
<dbReference type="Pfam" id="PF05178">
    <property type="entry name" value="Kri1"/>
    <property type="match status" value="1"/>
</dbReference>
<dbReference type="InterPro" id="IPR018034">
    <property type="entry name" value="Kri1"/>
</dbReference>
<feature type="compositionally biased region" description="Basic residues" evidence="2">
    <location>
        <begin position="589"/>
        <end position="603"/>
    </location>
</feature>
<reference evidence="4" key="1">
    <citation type="journal article" date="2020" name="Stud. Mycol.">
        <title>101 Dothideomycetes genomes: a test case for predicting lifestyles and emergence of pathogens.</title>
        <authorList>
            <person name="Haridas S."/>
            <person name="Albert R."/>
            <person name="Binder M."/>
            <person name="Bloem J."/>
            <person name="Labutti K."/>
            <person name="Salamov A."/>
            <person name="Andreopoulos B."/>
            <person name="Baker S."/>
            <person name="Barry K."/>
            <person name="Bills G."/>
            <person name="Bluhm B."/>
            <person name="Cannon C."/>
            <person name="Castanera R."/>
            <person name="Culley D."/>
            <person name="Daum C."/>
            <person name="Ezra D."/>
            <person name="Gonzalez J."/>
            <person name="Henrissat B."/>
            <person name="Kuo A."/>
            <person name="Liang C."/>
            <person name="Lipzen A."/>
            <person name="Lutzoni F."/>
            <person name="Magnuson J."/>
            <person name="Mondo S."/>
            <person name="Nolan M."/>
            <person name="Ohm R."/>
            <person name="Pangilinan J."/>
            <person name="Park H.-J."/>
            <person name="Ramirez L."/>
            <person name="Alfaro M."/>
            <person name="Sun H."/>
            <person name="Tritt A."/>
            <person name="Yoshinaga Y."/>
            <person name="Zwiers L.-H."/>
            <person name="Turgeon B."/>
            <person name="Goodwin S."/>
            <person name="Spatafora J."/>
            <person name="Crous P."/>
            <person name="Grigoriev I."/>
        </authorList>
    </citation>
    <scope>NUCLEOTIDE SEQUENCE</scope>
    <source>
        <strain evidence="4">CBS 130266</strain>
    </source>
</reference>
<dbReference type="AlphaFoldDB" id="A0A9P4NXT6"/>
<dbReference type="EMBL" id="MU007022">
    <property type="protein sequence ID" value="KAF2433154.1"/>
    <property type="molecule type" value="Genomic_DNA"/>
</dbReference>
<feature type="region of interest" description="Disordered" evidence="2">
    <location>
        <begin position="359"/>
        <end position="461"/>
    </location>
</feature>
<keyword evidence="5" id="KW-1185">Reference proteome</keyword>
<dbReference type="PANTHER" id="PTHR14490">
    <property type="entry name" value="ZINC FINGER, ZZ TYPE"/>
    <property type="match status" value="1"/>
</dbReference>
<dbReference type="InterPro" id="IPR024626">
    <property type="entry name" value="Kri1-like_C"/>
</dbReference>
<name>A0A9P4NXT6_9PEZI</name>
<dbReference type="GO" id="GO:0030686">
    <property type="term" value="C:90S preribosome"/>
    <property type="evidence" value="ECO:0007669"/>
    <property type="project" value="TreeGrafter"/>
</dbReference>
<feature type="compositionally biased region" description="Basic and acidic residues" evidence="2">
    <location>
        <begin position="28"/>
        <end position="49"/>
    </location>
</feature>
<feature type="domain" description="Kri1-like C-terminal" evidence="3">
    <location>
        <begin position="461"/>
        <end position="546"/>
    </location>
</feature>
<evidence type="ECO:0000313" key="5">
    <source>
        <dbReference type="Proteomes" id="UP000800235"/>
    </source>
</evidence>
<comment type="similarity">
    <text evidence="1">Belongs to the KRI1 family.</text>
</comment>
<feature type="compositionally biased region" description="Basic and acidic residues" evidence="2">
    <location>
        <begin position="386"/>
        <end position="408"/>
    </location>
</feature>